<organism evidence="8 9">
    <name type="scientific">Thalassiosira pseudonana</name>
    <name type="common">Marine diatom</name>
    <name type="synonym">Cyclotella nana</name>
    <dbReference type="NCBI Taxonomy" id="35128"/>
    <lineage>
        <taxon>Eukaryota</taxon>
        <taxon>Sar</taxon>
        <taxon>Stramenopiles</taxon>
        <taxon>Ochrophyta</taxon>
        <taxon>Bacillariophyta</taxon>
        <taxon>Coscinodiscophyceae</taxon>
        <taxon>Thalassiosirophycidae</taxon>
        <taxon>Thalassiosirales</taxon>
        <taxon>Thalassiosiraceae</taxon>
        <taxon>Thalassiosira</taxon>
    </lineage>
</organism>
<dbReference type="OMA" id="EMQWATH"/>
<dbReference type="FunCoup" id="B8CA05">
    <property type="interactions" value="461"/>
</dbReference>
<dbReference type="STRING" id="35128.B8CA05"/>
<dbReference type="InterPro" id="IPR035248">
    <property type="entry name" value="PRMT5_C"/>
</dbReference>
<dbReference type="Pfam" id="PF17286">
    <property type="entry name" value="PRMT5_C"/>
    <property type="match status" value="1"/>
</dbReference>
<evidence type="ECO:0000259" key="6">
    <source>
        <dbReference type="Pfam" id="PF17285"/>
    </source>
</evidence>
<keyword evidence="1" id="KW-0489">Methyltransferase</keyword>
<dbReference type="InterPro" id="IPR029063">
    <property type="entry name" value="SAM-dependent_MTases_sf"/>
</dbReference>
<keyword evidence="9" id="KW-1185">Reference proteome</keyword>
<dbReference type="GO" id="GO:0016274">
    <property type="term" value="F:protein-arginine N-methyltransferase activity"/>
    <property type="evidence" value="ECO:0007669"/>
    <property type="project" value="InterPro"/>
</dbReference>
<dbReference type="InParanoid" id="B8CA05"/>
<feature type="compositionally biased region" description="Basic and acidic residues" evidence="4">
    <location>
        <begin position="718"/>
        <end position="732"/>
    </location>
</feature>
<feature type="compositionally biased region" description="Polar residues" evidence="4">
    <location>
        <begin position="695"/>
        <end position="714"/>
    </location>
</feature>
<dbReference type="SMR" id="B8CA05"/>
<evidence type="ECO:0000313" key="8">
    <source>
        <dbReference type="EMBL" id="EED89600.1"/>
    </source>
</evidence>
<dbReference type="GO" id="GO:0006355">
    <property type="term" value="P:regulation of DNA-templated transcription"/>
    <property type="evidence" value="ECO:0000318"/>
    <property type="project" value="GO_Central"/>
</dbReference>
<gene>
    <name evidence="8" type="ORF">THAPSDRAFT_24429</name>
</gene>
<dbReference type="PANTHER" id="PTHR10738">
    <property type="entry name" value="PROTEIN ARGININE N-METHYLTRANSFERASE 5"/>
    <property type="match status" value="1"/>
</dbReference>
<feature type="region of interest" description="Disordered" evidence="4">
    <location>
        <begin position="695"/>
        <end position="733"/>
    </location>
</feature>
<dbReference type="HOGENOM" id="CLU_374067_0_0_1"/>
<evidence type="ECO:0000256" key="2">
    <source>
        <dbReference type="ARBA" id="ARBA00022679"/>
    </source>
</evidence>
<protein>
    <recommendedName>
        <fullName evidence="10">Protein arginine N-methyltransferase</fullName>
    </recommendedName>
</protein>
<dbReference type="Gene3D" id="3.20.20.150">
    <property type="entry name" value="Divalent-metal-dependent TIM barrel enzymes"/>
    <property type="match status" value="1"/>
</dbReference>
<proteinExistence type="predicted"/>
<sequence>MTYNGNSFIGGILLPELSTDAVTSLKDARQDGFEYVVTELPIPSSLAPQSSNGNVGSGHRTSRTDVTRLESKWWSTSVVGIVSDPPHWKKGASANVAAGTELVNALTNTCHSSPVATRKVEASEMFMGMLEWASHMNIPAVILPQLPLVELNSDNLNGEDSDEDMFADDATPQPQKRGRNGDTDTQSTTVYINNASAKEYARILATLSTSPICTTSHVQMWIRVPLTLEHLQAYQLLLARCDHSPRIGCILYISSPLESAEVPVIMRALHVFIGGGNIKAVSWDVAVFLKNKKGYPALSKSHQFMFQMLFGRLGRTLRVLVEGNALAPASTTPIAGGGATSRLHHLQYLRHLRSRPTLIDKLDSEEGILETPYLDHLQSPLQPLGDHLEYQTYETFEKDPVKYKQYGEAVALALQDGIEEGRYDYLGTTRTTMGQLKKMNRLAQGMDDLNFDDFDDADAIDGEFVEVDIHQVTILVVGAGRGPLVRESIASVARVSAAWMNESDESNNENETRKALCAKIIAIEKNPSAILYLQSLKSCEESWNGGQECNGSSDSREEGKVVIPGTSNVTVIGCDMREANSHPVLKNMINNPSSRGDIMVSELLGSFGDNELSPECLDGVQRCGILKDTCISVPQNYTAFIAPVSSARLHSEAKAQAGLPLNSCDGPASASNGIQRALETPYVVRSHAASQTHSEQACWTFSHPHPSSGNTSLPRSGGKNEVKTADNKEVSERNAGAARCINNDRHVHLSFHNDPIHGIGTGCGYGPIDSEMASMASASTEEALSVAIDTAITLHGFLGSFHSVLYESVKSKAGEKVEAVISIAPSSFSTGMFSWFPLYFPLKEPLRVPPGATVNCSIWRQSDNERVWYEWSAEVVSSGTVLSVTSLHNPGGRSYHVRL</sequence>
<feature type="domain" description="PRMT5 TIM barrel" evidence="6">
    <location>
        <begin position="129"/>
        <end position="352"/>
    </location>
</feature>
<dbReference type="Gene3D" id="2.70.160.11">
    <property type="entry name" value="Hnrnp arginine n-methyltransferase1"/>
    <property type="match status" value="1"/>
</dbReference>
<dbReference type="eggNOG" id="KOG0822">
    <property type="taxonomic scope" value="Eukaryota"/>
</dbReference>
<feature type="domain" description="PRMT5 oligomerisation" evidence="7">
    <location>
        <begin position="636"/>
        <end position="896"/>
    </location>
</feature>
<evidence type="ECO:0000256" key="3">
    <source>
        <dbReference type="ARBA" id="ARBA00022691"/>
    </source>
</evidence>
<dbReference type="SUPFAM" id="SSF53335">
    <property type="entry name" value="S-adenosyl-L-methionine-dependent methyltransferases"/>
    <property type="match status" value="1"/>
</dbReference>
<reference evidence="8 9" key="1">
    <citation type="journal article" date="2004" name="Science">
        <title>The genome of the diatom Thalassiosira pseudonana: ecology, evolution, and metabolism.</title>
        <authorList>
            <person name="Armbrust E.V."/>
            <person name="Berges J.A."/>
            <person name="Bowler C."/>
            <person name="Green B.R."/>
            <person name="Martinez D."/>
            <person name="Putnam N.H."/>
            <person name="Zhou S."/>
            <person name="Allen A.E."/>
            <person name="Apt K.E."/>
            <person name="Bechner M."/>
            <person name="Brzezinski M.A."/>
            <person name="Chaal B.K."/>
            <person name="Chiovitti A."/>
            <person name="Davis A.K."/>
            <person name="Demarest M.S."/>
            <person name="Detter J.C."/>
            <person name="Glavina T."/>
            <person name="Goodstein D."/>
            <person name="Hadi M.Z."/>
            <person name="Hellsten U."/>
            <person name="Hildebrand M."/>
            <person name="Jenkins B.D."/>
            <person name="Jurka J."/>
            <person name="Kapitonov V.V."/>
            <person name="Kroger N."/>
            <person name="Lau W.W."/>
            <person name="Lane T.W."/>
            <person name="Larimer F.W."/>
            <person name="Lippmeier J.C."/>
            <person name="Lucas S."/>
            <person name="Medina M."/>
            <person name="Montsant A."/>
            <person name="Obornik M."/>
            <person name="Parker M.S."/>
            <person name="Palenik B."/>
            <person name="Pazour G.J."/>
            <person name="Richardson P.M."/>
            <person name="Rynearson T.A."/>
            <person name="Saito M.A."/>
            <person name="Schwartz D.C."/>
            <person name="Thamatrakoln K."/>
            <person name="Valentin K."/>
            <person name="Vardi A."/>
            <person name="Wilkerson F.P."/>
            <person name="Rokhsar D.S."/>
        </authorList>
    </citation>
    <scope>NUCLEOTIDE SEQUENCE [LARGE SCALE GENOMIC DNA]</scope>
    <source>
        <strain evidence="8 9">CCMP1335</strain>
    </source>
</reference>
<evidence type="ECO:0008006" key="10">
    <source>
        <dbReference type="Google" id="ProtNLM"/>
    </source>
</evidence>
<evidence type="ECO:0000256" key="1">
    <source>
        <dbReference type="ARBA" id="ARBA00022603"/>
    </source>
</evidence>
<dbReference type="RefSeq" id="XP_002293139.1">
    <property type="nucleotide sequence ID" value="XM_002293103.1"/>
</dbReference>
<feature type="compositionally biased region" description="Acidic residues" evidence="4">
    <location>
        <begin position="157"/>
        <end position="167"/>
    </location>
</feature>
<keyword evidence="2" id="KW-0808">Transferase</keyword>
<evidence type="ECO:0000259" key="7">
    <source>
        <dbReference type="Pfam" id="PF17286"/>
    </source>
</evidence>
<dbReference type="Pfam" id="PF05185">
    <property type="entry name" value="PRMT5"/>
    <property type="match status" value="2"/>
</dbReference>
<name>B8CA05_THAPS</name>
<dbReference type="GeneID" id="7449373"/>
<dbReference type="Pfam" id="PF17285">
    <property type="entry name" value="PRMT5_TIM"/>
    <property type="match status" value="1"/>
</dbReference>
<accession>B8CA05</accession>
<dbReference type="GO" id="GO:0005829">
    <property type="term" value="C:cytosol"/>
    <property type="evidence" value="ECO:0000318"/>
    <property type="project" value="GO_Central"/>
</dbReference>
<dbReference type="Proteomes" id="UP000001449">
    <property type="component" value="Chromosome 12"/>
</dbReference>
<evidence type="ECO:0000313" key="9">
    <source>
        <dbReference type="Proteomes" id="UP000001449"/>
    </source>
</evidence>
<evidence type="ECO:0000256" key="4">
    <source>
        <dbReference type="SAM" id="MobiDB-lite"/>
    </source>
</evidence>
<feature type="domain" description="PRMT5 arginine-N-methyltransferase" evidence="5">
    <location>
        <begin position="567"/>
        <end position="623"/>
    </location>
</feature>
<dbReference type="Gene3D" id="3.40.50.150">
    <property type="entry name" value="Vaccinia Virus protein VP39"/>
    <property type="match status" value="1"/>
</dbReference>
<dbReference type="InterPro" id="IPR025799">
    <property type="entry name" value="Arg_MeTrfase"/>
</dbReference>
<reference evidence="8 9" key="2">
    <citation type="journal article" date="2008" name="Nature">
        <title>The Phaeodactylum genome reveals the evolutionary history of diatom genomes.</title>
        <authorList>
            <person name="Bowler C."/>
            <person name="Allen A.E."/>
            <person name="Badger J.H."/>
            <person name="Grimwood J."/>
            <person name="Jabbari K."/>
            <person name="Kuo A."/>
            <person name="Maheswari U."/>
            <person name="Martens C."/>
            <person name="Maumus F."/>
            <person name="Otillar R.P."/>
            <person name="Rayko E."/>
            <person name="Salamov A."/>
            <person name="Vandepoele K."/>
            <person name="Beszteri B."/>
            <person name="Gruber A."/>
            <person name="Heijde M."/>
            <person name="Katinka M."/>
            <person name="Mock T."/>
            <person name="Valentin K."/>
            <person name="Verret F."/>
            <person name="Berges J.A."/>
            <person name="Brownlee C."/>
            <person name="Cadoret J.P."/>
            <person name="Chiovitti A."/>
            <person name="Choi C.J."/>
            <person name="Coesel S."/>
            <person name="De Martino A."/>
            <person name="Detter J.C."/>
            <person name="Durkin C."/>
            <person name="Falciatore A."/>
            <person name="Fournet J."/>
            <person name="Haruta M."/>
            <person name="Huysman M.J."/>
            <person name="Jenkins B.D."/>
            <person name="Jiroutova K."/>
            <person name="Jorgensen R.E."/>
            <person name="Joubert Y."/>
            <person name="Kaplan A."/>
            <person name="Kroger N."/>
            <person name="Kroth P.G."/>
            <person name="La Roche J."/>
            <person name="Lindquist E."/>
            <person name="Lommer M."/>
            <person name="Martin-Jezequel V."/>
            <person name="Lopez P.J."/>
            <person name="Lucas S."/>
            <person name="Mangogna M."/>
            <person name="McGinnis K."/>
            <person name="Medlin L.K."/>
            <person name="Montsant A."/>
            <person name="Oudot-Le Secq M.P."/>
            <person name="Napoli C."/>
            <person name="Obornik M."/>
            <person name="Parker M.S."/>
            <person name="Petit J.L."/>
            <person name="Porcel B.M."/>
            <person name="Poulsen N."/>
            <person name="Robison M."/>
            <person name="Rychlewski L."/>
            <person name="Rynearson T.A."/>
            <person name="Schmutz J."/>
            <person name="Shapiro H."/>
            <person name="Siaut M."/>
            <person name="Stanley M."/>
            <person name="Sussman M.R."/>
            <person name="Taylor A.R."/>
            <person name="Vardi A."/>
            <person name="von Dassow P."/>
            <person name="Vyverman W."/>
            <person name="Willis A."/>
            <person name="Wyrwicz L.S."/>
            <person name="Rokhsar D.S."/>
            <person name="Weissenbach J."/>
            <person name="Armbrust E.V."/>
            <person name="Green B.R."/>
            <person name="Van de Peer Y."/>
            <person name="Grigoriev I.V."/>
        </authorList>
    </citation>
    <scope>NUCLEOTIDE SEQUENCE [LARGE SCALE GENOMIC DNA]</scope>
    <source>
        <strain evidence="8 9">CCMP1335</strain>
    </source>
</reference>
<dbReference type="AlphaFoldDB" id="B8CA05"/>
<dbReference type="PANTHER" id="PTHR10738:SF0">
    <property type="entry name" value="PROTEIN ARGININE N-METHYLTRANSFERASE 5"/>
    <property type="match status" value="1"/>
</dbReference>
<dbReference type="GO" id="GO:0005634">
    <property type="term" value="C:nucleus"/>
    <property type="evidence" value="ECO:0000318"/>
    <property type="project" value="GO_Central"/>
</dbReference>
<keyword evidence="3" id="KW-0949">S-adenosyl-L-methionine</keyword>
<feature type="region of interest" description="Disordered" evidence="4">
    <location>
        <begin position="157"/>
        <end position="187"/>
    </location>
</feature>
<dbReference type="KEGG" id="tps:THAPSDRAFT_24429"/>
<feature type="domain" description="PRMT5 arginine-N-methyltransferase" evidence="5">
    <location>
        <begin position="369"/>
        <end position="544"/>
    </location>
</feature>
<evidence type="ECO:0000259" key="5">
    <source>
        <dbReference type="Pfam" id="PF05185"/>
    </source>
</evidence>
<dbReference type="EMBL" id="CM000647">
    <property type="protein sequence ID" value="EED89600.1"/>
    <property type="molecule type" value="Genomic_DNA"/>
</dbReference>
<dbReference type="PaxDb" id="35128-Thaps24429"/>
<dbReference type="InterPro" id="IPR035075">
    <property type="entry name" value="PRMT5"/>
</dbReference>
<dbReference type="InterPro" id="IPR035247">
    <property type="entry name" value="PRMT5_TIM"/>
</dbReference>